<reference evidence="2" key="1">
    <citation type="submission" date="2022-10" db="EMBL/GenBank/DDBJ databases">
        <authorList>
            <person name="Chen Y."/>
            <person name="Dougan E. K."/>
            <person name="Chan C."/>
            <person name="Rhodes N."/>
            <person name="Thang M."/>
        </authorList>
    </citation>
    <scope>NUCLEOTIDE SEQUENCE</scope>
</reference>
<dbReference type="EMBL" id="CAMXCT030002013">
    <property type="protein sequence ID" value="CAL4782244.1"/>
    <property type="molecule type" value="Genomic_DNA"/>
</dbReference>
<feature type="compositionally biased region" description="Basic and acidic residues" evidence="1">
    <location>
        <begin position="61"/>
        <end position="94"/>
    </location>
</feature>
<protein>
    <submittedName>
        <fullName evidence="2">Uncharacterized protein</fullName>
    </submittedName>
</protein>
<keyword evidence="4" id="KW-1185">Reference proteome</keyword>
<sequence length="1489" mass="166408">MKKASYCSMNGFKKLQAALLNEAEVKCESCIKLLEMCGYTRQKHDEAVSAWLNGDERVARGADVTEDKERDGKQKKARDGEDEPEKKGAAHDDCTLSEDNGEAHDGNKKSDDGISPAEKLEQLFEEFSPIIKILPAGTRNKKVPYQCTVCRTRRFPKGKIGELSKRKYKTCRHFLLKHVRSPMHQRYLRLSETASVPITVGGAHGEVRPCPGLCVNDPHNAGKLYAFREEFRIWASYANLAECSVHKYWHEVSENAWYIRAKDCEEETDQMSTDGKFVCGQCKALGYAHSVVRGVQRFVRKYYAATLLSARMFGGSDGLAEVMAEINGSSMSGDTELGKLKQLRTGPLQLYVRKSFMSNAYTSIKLKEFISVVVKPCLQVNVSAVPEHMADVMARFTAIVRGGEASEQDACNLKMAASCLSGELESHPLIQGLVLQCHRMLHKKTLGVGMQGPRQDCTELEHSLISDAGMSLAMATGNSVLAREFGLSSALCRISLDELDKNALPNSALALLWPEQLKENFVIADQRFVRQIVPCIRCNLLDVYTIPNATSRAQRDGGWNVVRKASTVLESILWDPCAQKKLPLSICSMPIEHNFGGAQASLRGNLYMLSTIGKLLSLSQGVVKAVIFDGHGTHLQCRKLLHGLSDLDRETVRGLPFFASLKYAPLPGCCLPRLPISITYVNNEVIWGIPGICHAVKNSGGQACSWIRCLYYGRYWNDLTMAREHGMPPSVLARDSPMSDRFQALLSCPFYLDCSLASMHVPWALRGAFLHNLIVALNMAPLLHRDQNLDLATRCEWALCGFLAIDVFKLLAEETCTKMALPKGSCFMASQTSTNLQACSLAAVVVCLTRDATFDPWMHGNARLSEIPIEQWFSFVRGQSPNSQVSARGYFQASARVTLKHGQKLTKQVAELHRGEEPLSEEQFKACSKKALTAVLRLASLASDTKTSVLEAAYRKACASTPSERFLFADEELEDDEFSDSENAPDIENEAEQFLQQLQTETVFNDPNVETEVPDEEKIVDMELAKVPDQQQMRRLLEKPEALVSHEEASAPPQQSTGSGEFMPWSLGDALDLQGDTFNGLFRFAVRLRSARGGCDTNWVRHGRNLRRASTSLNWHQFNEKRIADMEKEKQSAEYRSRTTRLAKWRELAQQAQKDLEIGESAPQRIMPGHAVLFQLPNRDLHGGVELGLILSVWKGIKNPRLHAGETAVNSVMAFRCVCLSMIDQDHASEWQCGATSTAWTVRLESLICILDVETCEQPETGDGQMKIVLTAESADVLARVEGMRRWAVAPTMTRGAKKAALLANQNAKPNKGKGSGKGMKVSEKSTDETEKKEPKDEKKKEKKSKSAKVLKLDVQEISQQSFRRQTAGRENIGFMMKKIHELDTQVFAKAPAFDPFGVCRLKFEGSEEFRVYEIMENAPKAIEFLYRHFKTPSAYGKMVYQHLTSIYTSLEKEPPYRKGWLRLIKDICDYIKVNKGKKEVEEDEEESN</sequence>
<accession>A0A9P1CPS9</accession>
<dbReference type="EMBL" id="CAMXCT020002013">
    <property type="protein sequence ID" value="CAL1148307.1"/>
    <property type="molecule type" value="Genomic_DNA"/>
</dbReference>
<feature type="compositionally biased region" description="Basic and acidic residues" evidence="1">
    <location>
        <begin position="1321"/>
        <end position="1340"/>
    </location>
</feature>
<organism evidence="2">
    <name type="scientific">Cladocopium goreaui</name>
    <dbReference type="NCBI Taxonomy" id="2562237"/>
    <lineage>
        <taxon>Eukaryota</taxon>
        <taxon>Sar</taxon>
        <taxon>Alveolata</taxon>
        <taxon>Dinophyceae</taxon>
        <taxon>Suessiales</taxon>
        <taxon>Symbiodiniaceae</taxon>
        <taxon>Cladocopium</taxon>
    </lineage>
</organism>
<evidence type="ECO:0000313" key="3">
    <source>
        <dbReference type="EMBL" id="CAL4782244.1"/>
    </source>
</evidence>
<feature type="region of interest" description="Disordered" evidence="1">
    <location>
        <begin position="1303"/>
        <end position="1346"/>
    </location>
</feature>
<reference evidence="3 4" key="2">
    <citation type="submission" date="2024-05" db="EMBL/GenBank/DDBJ databases">
        <authorList>
            <person name="Chen Y."/>
            <person name="Shah S."/>
            <person name="Dougan E. K."/>
            <person name="Thang M."/>
            <person name="Chan C."/>
        </authorList>
    </citation>
    <scope>NUCLEOTIDE SEQUENCE [LARGE SCALE GENOMIC DNA]</scope>
</reference>
<proteinExistence type="predicted"/>
<evidence type="ECO:0000313" key="4">
    <source>
        <dbReference type="Proteomes" id="UP001152797"/>
    </source>
</evidence>
<comment type="caution">
    <text evidence="2">The sequence shown here is derived from an EMBL/GenBank/DDBJ whole genome shotgun (WGS) entry which is preliminary data.</text>
</comment>
<evidence type="ECO:0000256" key="1">
    <source>
        <dbReference type="SAM" id="MobiDB-lite"/>
    </source>
</evidence>
<gene>
    <name evidence="2" type="ORF">C1SCF055_LOCUS21543</name>
</gene>
<feature type="compositionally biased region" description="Basic and acidic residues" evidence="1">
    <location>
        <begin position="101"/>
        <end position="114"/>
    </location>
</feature>
<dbReference type="EMBL" id="CAMXCT010002013">
    <property type="protein sequence ID" value="CAI3994932.1"/>
    <property type="molecule type" value="Genomic_DNA"/>
</dbReference>
<dbReference type="Proteomes" id="UP001152797">
    <property type="component" value="Unassembled WGS sequence"/>
</dbReference>
<name>A0A9P1CPS9_9DINO</name>
<evidence type="ECO:0000313" key="2">
    <source>
        <dbReference type="EMBL" id="CAI3994932.1"/>
    </source>
</evidence>
<feature type="region of interest" description="Disordered" evidence="1">
    <location>
        <begin position="61"/>
        <end position="114"/>
    </location>
</feature>